<evidence type="ECO:0000256" key="3">
    <source>
        <dbReference type="SAM" id="SignalP"/>
    </source>
</evidence>
<dbReference type="AlphaFoldDB" id="A0A139SMF9"/>
<feature type="domain" description="Solute-binding protein family 3/N-terminal" evidence="4">
    <location>
        <begin position="21"/>
        <end position="248"/>
    </location>
</feature>
<keyword evidence="2 3" id="KW-0732">Signal</keyword>
<evidence type="ECO:0000256" key="2">
    <source>
        <dbReference type="ARBA" id="ARBA00022729"/>
    </source>
</evidence>
<reference evidence="5 6" key="1">
    <citation type="submission" date="2016-02" db="EMBL/GenBank/DDBJ databases">
        <authorList>
            <person name="Wen L."/>
            <person name="He K."/>
            <person name="Yang H."/>
        </authorList>
    </citation>
    <scope>NUCLEOTIDE SEQUENCE [LARGE SCALE GENOMIC DNA]</scope>
    <source>
        <strain evidence="5 6">CV58</strain>
    </source>
</reference>
<evidence type="ECO:0000313" key="6">
    <source>
        <dbReference type="Proteomes" id="UP000072660"/>
    </source>
</evidence>
<dbReference type="Gene3D" id="3.40.190.10">
    <property type="entry name" value="Periplasmic binding protein-like II"/>
    <property type="match status" value="2"/>
</dbReference>
<name>A0A139SMF9_9GAMM</name>
<dbReference type="Pfam" id="PF00497">
    <property type="entry name" value="SBP_bac_3"/>
    <property type="match status" value="1"/>
</dbReference>
<feature type="chain" id="PRO_5007299277" evidence="3">
    <location>
        <begin position="18"/>
        <end position="253"/>
    </location>
</feature>
<dbReference type="EMBL" id="LSZO01000192">
    <property type="protein sequence ID" value="KXU35776.1"/>
    <property type="molecule type" value="Genomic_DNA"/>
</dbReference>
<dbReference type="PANTHER" id="PTHR35936:SF17">
    <property type="entry name" value="ARGININE-BINDING EXTRACELLULAR PROTEIN ARTP"/>
    <property type="match status" value="1"/>
</dbReference>
<keyword evidence="6" id="KW-1185">Reference proteome</keyword>
<dbReference type="SMART" id="SM00062">
    <property type="entry name" value="PBPb"/>
    <property type="match status" value="1"/>
</dbReference>
<gene>
    <name evidence="5" type="ORF">AXE65_06160</name>
</gene>
<comment type="caution">
    <text evidence="5">The sequence shown here is derived from an EMBL/GenBank/DDBJ whole genome shotgun (WGS) entry which is preliminary data.</text>
</comment>
<protein>
    <submittedName>
        <fullName evidence="5">Amino acid ABC transporter substrate-binding protein</fullName>
    </submittedName>
</protein>
<evidence type="ECO:0000259" key="4">
    <source>
        <dbReference type="SMART" id="SM00062"/>
    </source>
</evidence>
<accession>A0A139SMF9</accession>
<dbReference type="SUPFAM" id="SSF53850">
    <property type="entry name" value="Periplasmic binding protein-like II"/>
    <property type="match status" value="1"/>
</dbReference>
<proteinExistence type="inferred from homology"/>
<evidence type="ECO:0000256" key="1">
    <source>
        <dbReference type="ARBA" id="ARBA00010333"/>
    </source>
</evidence>
<dbReference type="Proteomes" id="UP000072660">
    <property type="component" value="Unassembled WGS sequence"/>
</dbReference>
<dbReference type="InterPro" id="IPR001638">
    <property type="entry name" value="Solute-binding_3/MltF_N"/>
</dbReference>
<sequence length="253" mass="27853">MKRFLLLGAVAATSAQAAADKIIFAISQEPYPPFSWKASSGQWSGFEPDLIRELCKQMQADCRFHELAWDGLIPALNSKQVDVILNSLSITPERKQVVDFTEAYLQTPALWVGEKALKLTPTVEGLKGKTIGVQGSTSSASYLKNYFGKTAKVRYYNDQDDVLSDLRNGRIDIMLADQISIEPMLELAENNLLESKGVAPKDPLFGEGIGAAVRKGDDALRERLNQALAALRDDGRMQSLSAPYFKPDILSLD</sequence>
<organism evidence="5 6">
    <name type="scientific">Ventosimonas gracilis</name>
    <dbReference type="NCBI Taxonomy" id="1680762"/>
    <lineage>
        <taxon>Bacteria</taxon>
        <taxon>Pseudomonadati</taxon>
        <taxon>Pseudomonadota</taxon>
        <taxon>Gammaproteobacteria</taxon>
        <taxon>Pseudomonadales</taxon>
        <taxon>Ventosimonadaceae</taxon>
        <taxon>Ventosimonas</taxon>
    </lineage>
</organism>
<comment type="similarity">
    <text evidence="1">Belongs to the bacterial solute-binding protein 3 family.</text>
</comment>
<evidence type="ECO:0000313" key="5">
    <source>
        <dbReference type="EMBL" id="KXU35776.1"/>
    </source>
</evidence>
<feature type="signal peptide" evidence="3">
    <location>
        <begin position="1"/>
        <end position="17"/>
    </location>
</feature>
<dbReference type="PANTHER" id="PTHR35936">
    <property type="entry name" value="MEMBRANE-BOUND LYTIC MUREIN TRANSGLYCOSYLASE F"/>
    <property type="match status" value="1"/>
</dbReference>